<dbReference type="OrthoDB" id="676979at2759"/>
<protein>
    <recommendedName>
        <fullName evidence="8">Centrosomal protein of 72 kDa</fullName>
    </recommendedName>
</protein>
<feature type="compositionally biased region" description="Polar residues" evidence="9">
    <location>
        <begin position="608"/>
        <end position="619"/>
    </location>
</feature>
<feature type="region of interest" description="Disordered" evidence="9">
    <location>
        <begin position="200"/>
        <end position="287"/>
    </location>
</feature>
<proteinExistence type="inferred from homology"/>
<feature type="region of interest" description="Disordered" evidence="9">
    <location>
        <begin position="580"/>
        <end position="633"/>
    </location>
</feature>
<reference evidence="11" key="1">
    <citation type="submission" date="2015-02" db="EMBL/GenBank/DDBJ databases">
        <title>Genome sequencing for Strongylocentrotus purpuratus.</title>
        <authorList>
            <person name="Murali S."/>
            <person name="Liu Y."/>
            <person name="Vee V."/>
            <person name="English A."/>
            <person name="Wang M."/>
            <person name="Skinner E."/>
            <person name="Han Y."/>
            <person name="Muzny D.M."/>
            <person name="Worley K.C."/>
            <person name="Gibbs R.A."/>
        </authorList>
    </citation>
    <scope>NUCLEOTIDE SEQUENCE</scope>
</reference>
<dbReference type="FunFam" id="3.80.10.10:FF:000489">
    <property type="entry name" value="Centrosomal protein of 72 kDa"/>
    <property type="match status" value="1"/>
</dbReference>
<evidence type="ECO:0000256" key="2">
    <source>
        <dbReference type="ARBA" id="ARBA00022490"/>
    </source>
</evidence>
<feature type="region of interest" description="Disordered" evidence="9">
    <location>
        <begin position="486"/>
        <end position="507"/>
    </location>
</feature>
<reference evidence="10" key="2">
    <citation type="submission" date="2021-01" db="UniProtKB">
        <authorList>
            <consortium name="EnsemblMetazoa"/>
        </authorList>
    </citation>
    <scope>IDENTIFICATION</scope>
</reference>
<dbReference type="GeneID" id="577179"/>
<evidence type="ECO:0000256" key="7">
    <source>
        <dbReference type="ARBA" id="ARBA00061023"/>
    </source>
</evidence>
<feature type="compositionally biased region" description="Low complexity" evidence="9">
    <location>
        <begin position="584"/>
        <end position="594"/>
    </location>
</feature>
<dbReference type="InterPro" id="IPR055320">
    <property type="entry name" value="CEP72-like"/>
</dbReference>
<comment type="subcellular location">
    <subcellularLocation>
        <location evidence="1">Cytoplasm</location>
        <location evidence="1">Cytoskeleton</location>
        <location evidence="1">Microtubule organizing center</location>
        <location evidence="1">Centrosome</location>
    </subcellularLocation>
</comment>
<organism evidence="10 11">
    <name type="scientific">Strongylocentrotus purpuratus</name>
    <name type="common">Purple sea urchin</name>
    <dbReference type="NCBI Taxonomy" id="7668"/>
    <lineage>
        <taxon>Eukaryota</taxon>
        <taxon>Metazoa</taxon>
        <taxon>Echinodermata</taxon>
        <taxon>Eleutherozoa</taxon>
        <taxon>Echinozoa</taxon>
        <taxon>Echinoidea</taxon>
        <taxon>Euechinoidea</taxon>
        <taxon>Echinacea</taxon>
        <taxon>Camarodonta</taxon>
        <taxon>Echinidea</taxon>
        <taxon>Strongylocentrotidae</taxon>
        <taxon>Strongylocentrotus</taxon>
    </lineage>
</organism>
<dbReference type="OMA" id="HPRAKCT"/>
<dbReference type="GO" id="GO:0034451">
    <property type="term" value="C:centriolar satellite"/>
    <property type="evidence" value="ECO:0007669"/>
    <property type="project" value="UniProtKB-ARBA"/>
</dbReference>
<dbReference type="InterPro" id="IPR032675">
    <property type="entry name" value="LRR_dom_sf"/>
</dbReference>
<dbReference type="RefSeq" id="XP_030831189.1">
    <property type="nucleotide sequence ID" value="XM_030975329.1"/>
</dbReference>
<dbReference type="Proteomes" id="UP000007110">
    <property type="component" value="Unassembled WGS sequence"/>
</dbReference>
<sequence>MSLTITEAWIRERVQLNHDNLDDVRSLSLPGTYQEKIGSLGNALSSFTRLKQIDLSRNSLQSLQGFQQLKVLEKLNLYYNNISSLQELNRLRHNTSLQEIDLRLNPVTKNEPDYRLHLVHMLPNLRKLDDRSVRESERKSALLHFDTDQATGMTEHSASSAKDPLRGELPRTKHVRGLGGRTAVEEDDCDLLDLLARTDGDLSRPRPVTGSSVANPSVDVQLTQDYQRPYSQRTPPRRRAGSNTSSHMAERDRSLYQTEPSQHLSDRERSQQLQRSRVEVTEPEQEVRGRVDSNLRFTDESDAYSAYSSKVNFTPNPKSGVRGDSSSTYDLHPVPGAGETFDEPPPVQRTMKQNGAASVPGMSQSTFLDGLLNLVDRYWNGSKSLHAHSKFQAQAQSLLEKLLTDHSATSQEHIDRLQLDIARCKLGSAGGRIGQQATAMAGSELQRALDTSQRDVDRLCLELQEVTEENRQLQVQLQVQVQDSRRKAAADAASHGEIKESVHGQKLQQENEKLKLQLKHVTQLQELATMLQESHKSLVTTNDHLLKELDETKQRHMEEVKQLHWSYNQLKQTMDITMPPTYPPSQTTTSHQPQGGAVNGYDRGEGDPSTQPGYGSYSQGKKVKGFSYSNGNM</sequence>
<dbReference type="KEGG" id="spu:577179"/>
<dbReference type="Pfam" id="PF14580">
    <property type="entry name" value="LRR_9"/>
    <property type="match status" value="1"/>
</dbReference>
<dbReference type="PANTHER" id="PTHR23311:SF5">
    <property type="entry name" value="CENTROSOMAL PROTEIN OF 72 KDA"/>
    <property type="match status" value="1"/>
</dbReference>
<feature type="compositionally biased region" description="Basic and acidic residues" evidence="9">
    <location>
        <begin position="264"/>
        <end position="287"/>
    </location>
</feature>
<keyword evidence="3" id="KW-0433">Leucine-rich repeat</keyword>
<evidence type="ECO:0000256" key="1">
    <source>
        <dbReference type="ARBA" id="ARBA00004300"/>
    </source>
</evidence>
<dbReference type="AlphaFoldDB" id="A0A7M7STY0"/>
<feature type="compositionally biased region" description="Polar residues" evidence="9">
    <location>
        <begin position="209"/>
        <end position="234"/>
    </location>
</feature>
<dbReference type="InterPro" id="IPR001611">
    <property type="entry name" value="Leu-rich_rpt"/>
</dbReference>
<evidence type="ECO:0000256" key="3">
    <source>
        <dbReference type="ARBA" id="ARBA00022614"/>
    </source>
</evidence>
<evidence type="ECO:0000256" key="5">
    <source>
        <dbReference type="ARBA" id="ARBA00023054"/>
    </source>
</evidence>
<feature type="compositionally biased region" description="Polar residues" evidence="9">
    <location>
        <begin position="148"/>
        <end position="160"/>
    </location>
</feature>
<dbReference type="SUPFAM" id="SSF52058">
    <property type="entry name" value="L domain-like"/>
    <property type="match status" value="1"/>
</dbReference>
<dbReference type="InParanoid" id="A0A7M7STY0"/>
<dbReference type="EnsemblMetazoa" id="XM_030975329">
    <property type="protein sequence ID" value="XP_030831189"/>
    <property type="gene ID" value="LOC577179"/>
</dbReference>
<dbReference type="Gene3D" id="3.80.10.10">
    <property type="entry name" value="Ribonuclease Inhibitor"/>
    <property type="match status" value="1"/>
</dbReference>
<evidence type="ECO:0000256" key="9">
    <source>
        <dbReference type="SAM" id="MobiDB-lite"/>
    </source>
</evidence>
<evidence type="ECO:0000256" key="4">
    <source>
        <dbReference type="ARBA" id="ARBA00022737"/>
    </source>
</evidence>
<keyword evidence="2" id="KW-0963">Cytoplasm</keyword>
<dbReference type="FunCoup" id="A0A7M7STY0">
    <property type="interactions" value="302"/>
</dbReference>
<evidence type="ECO:0000313" key="11">
    <source>
        <dbReference type="Proteomes" id="UP000007110"/>
    </source>
</evidence>
<name>A0A7M7STY0_STRPU</name>
<dbReference type="PROSITE" id="PS51450">
    <property type="entry name" value="LRR"/>
    <property type="match status" value="2"/>
</dbReference>
<keyword evidence="5" id="KW-0175">Coiled coil</keyword>
<keyword evidence="4" id="KW-0677">Repeat</keyword>
<feature type="region of interest" description="Disordered" evidence="9">
    <location>
        <begin position="143"/>
        <end position="181"/>
    </location>
</feature>
<evidence type="ECO:0000256" key="6">
    <source>
        <dbReference type="ARBA" id="ARBA00023212"/>
    </source>
</evidence>
<accession>A0A7M7STY0</accession>
<evidence type="ECO:0000256" key="8">
    <source>
        <dbReference type="ARBA" id="ARBA00070210"/>
    </source>
</evidence>
<feature type="region of interest" description="Disordered" evidence="9">
    <location>
        <begin position="309"/>
        <end position="329"/>
    </location>
</feature>
<keyword evidence="6" id="KW-0206">Cytoskeleton</keyword>
<comment type="similarity">
    <text evidence="7">Belongs to the CEP72 family.</text>
</comment>
<dbReference type="PANTHER" id="PTHR23311">
    <property type="entry name" value="HEAT SHOCK REGULATED 2"/>
    <property type="match status" value="1"/>
</dbReference>
<keyword evidence="11" id="KW-1185">Reference proteome</keyword>
<evidence type="ECO:0000313" key="10">
    <source>
        <dbReference type="EnsemblMetazoa" id="XP_030831189"/>
    </source>
</evidence>